<accession>A0ABS9DR14</accession>
<dbReference type="EMBL" id="JAKGBZ010000001">
    <property type="protein sequence ID" value="MCF3945167.1"/>
    <property type="molecule type" value="Genomic_DNA"/>
</dbReference>
<name>A0ABS9DR14_9PROT</name>
<sequence>MTSLRTDRTIRSRRLRGAITLALGLVMAGALSGCISLGGGSPPQKTYIVVPPGSQAVPVPPPNQ</sequence>
<gene>
    <name evidence="1" type="ORF">L2A60_00515</name>
</gene>
<proteinExistence type="predicted"/>
<comment type="caution">
    <text evidence="1">The sequence shown here is derived from an EMBL/GenBank/DDBJ whole genome shotgun (WGS) entry which is preliminary data.</text>
</comment>
<keyword evidence="2" id="KW-1185">Reference proteome</keyword>
<evidence type="ECO:0000313" key="1">
    <source>
        <dbReference type="EMBL" id="MCF3945167.1"/>
    </source>
</evidence>
<evidence type="ECO:0000313" key="2">
    <source>
        <dbReference type="Proteomes" id="UP001521209"/>
    </source>
</evidence>
<dbReference type="PROSITE" id="PS51257">
    <property type="entry name" value="PROKAR_LIPOPROTEIN"/>
    <property type="match status" value="1"/>
</dbReference>
<protein>
    <recommendedName>
        <fullName evidence="3">Lipoprotein</fullName>
    </recommendedName>
</protein>
<dbReference type="RefSeq" id="WP_235702407.1">
    <property type="nucleotide sequence ID" value="NZ_JAKGBZ010000001.1"/>
</dbReference>
<dbReference type="Proteomes" id="UP001521209">
    <property type="component" value="Unassembled WGS sequence"/>
</dbReference>
<reference evidence="1 2" key="1">
    <citation type="submission" date="2022-01" db="EMBL/GenBank/DDBJ databases">
        <authorList>
            <person name="Won M."/>
            <person name="Kim S.-J."/>
            <person name="Kwon S.-W."/>
        </authorList>
    </citation>
    <scope>NUCLEOTIDE SEQUENCE [LARGE SCALE GENOMIC DNA]</scope>
    <source>
        <strain evidence="1 2">KCTC 23505</strain>
    </source>
</reference>
<organism evidence="1 2">
    <name type="scientific">Acidiphilium iwatense</name>
    <dbReference type="NCBI Taxonomy" id="768198"/>
    <lineage>
        <taxon>Bacteria</taxon>
        <taxon>Pseudomonadati</taxon>
        <taxon>Pseudomonadota</taxon>
        <taxon>Alphaproteobacteria</taxon>
        <taxon>Acetobacterales</taxon>
        <taxon>Acidocellaceae</taxon>
        <taxon>Acidiphilium</taxon>
    </lineage>
</organism>
<evidence type="ECO:0008006" key="3">
    <source>
        <dbReference type="Google" id="ProtNLM"/>
    </source>
</evidence>